<keyword evidence="3" id="KW-1185">Reference proteome</keyword>
<sequence>MGVCNSCIKQNPQNLSVDKKNKSKSISGEADYPIVGSLQKKSSMANKSKGSFKQPNCLYSSKSSISSSLIENNSSINFYHLPTLFEVDEFEISNCSEEDLITKSNWLCQEIKDVKNHKNELESHLSSLDQEQNELTEKLIIHIGNCTVAEPQVGKKYQISLQQRMDCMMKKTPDGADEQALEYLASLSTVHIDKSGPPDEYNKVQSSKTLTEESKVAPQTYFSLAGLPVVKAFGKESFSNKNIGKINKKDFLASAIATKSQTKLDESAKHEDSLLQSSSSEKEVLYIEASKVAPAKSKSQCHWDEMHCLYFDKESESLQKKFNICFLERTKEKAVSYSKDRTLFISQFEEGKIYESEISFKNQKNDSNVATLKMKIQYIKDEERLIQSILDLCENKRKLLSLLLKNCVNEIKKLTGSEASSGEDNPQDENSGVQDNQMNSLLNKVKEQSMISWGVSNKNSSIAGISHERSESKGISIVENTDKMHSFSFAENLEYKHQKNSSKSANDEFFNLFSNDKVEEKAAVRMTDA</sequence>
<evidence type="ECO:0000313" key="3">
    <source>
        <dbReference type="Proteomes" id="UP001295684"/>
    </source>
</evidence>
<evidence type="ECO:0000256" key="1">
    <source>
        <dbReference type="SAM" id="Coils"/>
    </source>
</evidence>
<evidence type="ECO:0000313" key="2">
    <source>
        <dbReference type="EMBL" id="CAI2363306.1"/>
    </source>
</evidence>
<feature type="coiled-coil region" evidence="1">
    <location>
        <begin position="111"/>
        <end position="138"/>
    </location>
</feature>
<accession>A0AAD1U755</accession>
<organism evidence="2 3">
    <name type="scientific">Euplotes crassus</name>
    <dbReference type="NCBI Taxonomy" id="5936"/>
    <lineage>
        <taxon>Eukaryota</taxon>
        <taxon>Sar</taxon>
        <taxon>Alveolata</taxon>
        <taxon>Ciliophora</taxon>
        <taxon>Intramacronucleata</taxon>
        <taxon>Spirotrichea</taxon>
        <taxon>Hypotrichia</taxon>
        <taxon>Euplotida</taxon>
        <taxon>Euplotidae</taxon>
        <taxon>Moneuplotes</taxon>
    </lineage>
</organism>
<gene>
    <name evidence="2" type="ORF">ECRASSUSDP1_LOCUS4636</name>
</gene>
<protein>
    <submittedName>
        <fullName evidence="2">Uncharacterized protein</fullName>
    </submittedName>
</protein>
<dbReference type="EMBL" id="CAMPGE010004457">
    <property type="protein sequence ID" value="CAI2363306.1"/>
    <property type="molecule type" value="Genomic_DNA"/>
</dbReference>
<dbReference type="Proteomes" id="UP001295684">
    <property type="component" value="Unassembled WGS sequence"/>
</dbReference>
<dbReference type="AlphaFoldDB" id="A0AAD1U755"/>
<keyword evidence="1" id="KW-0175">Coiled coil</keyword>
<name>A0AAD1U755_EUPCR</name>
<proteinExistence type="predicted"/>
<reference evidence="2" key="1">
    <citation type="submission" date="2023-07" db="EMBL/GenBank/DDBJ databases">
        <authorList>
            <consortium name="AG Swart"/>
            <person name="Singh M."/>
            <person name="Singh A."/>
            <person name="Seah K."/>
            <person name="Emmerich C."/>
        </authorList>
    </citation>
    <scope>NUCLEOTIDE SEQUENCE</scope>
    <source>
        <strain evidence="2">DP1</strain>
    </source>
</reference>
<comment type="caution">
    <text evidence="2">The sequence shown here is derived from an EMBL/GenBank/DDBJ whole genome shotgun (WGS) entry which is preliminary data.</text>
</comment>